<keyword evidence="1" id="KW-0812">Transmembrane</keyword>
<accession>A0ABQ2MNG4</accession>
<feature type="transmembrane region" description="Helical" evidence="1">
    <location>
        <begin position="39"/>
        <end position="58"/>
    </location>
</feature>
<reference evidence="3" key="1">
    <citation type="journal article" date="2019" name="Int. J. Syst. Evol. Microbiol.">
        <title>The Global Catalogue of Microorganisms (GCM) 10K type strain sequencing project: providing services to taxonomists for standard genome sequencing and annotation.</title>
        <authorList>
            <consortium name="The Broad Institute Genomics Platform"/>
            <consortium name="The Broad Institute Genome Sequencing Center for Infectious Disease"/>
            <person name="Wu L."/>
            <person name="Ma J."/>
        </authorList>
    </citation>
    <scope>NUCLEOTIDE SEQUENCE [LARGE SCALE GENOMIC DNA]</scope>
    <source>
        <strain evidence="3">CGMCC 4.7349</strain>
    </source>
</reference>
<keyword evidence="1" id="KW-1133">Transmembrane helix</keyword>
<name>A0ABQ2MNG4_9ACTN</name>
<organism evidence="2 3">
    <name type="scientific">Streptomyces lasiicapitis</name>
    <dbReference type="NCBI Taxonomy" id="1923961"/>
    <lineage>
        <taxon>Bacteria</taxon>
        <taxon>Bacillati</taxon>
        <taxon>Actinomycetota</taxon>
        <taxon>Actinomycetes</taxon>
        <taxon>Kitasatosporales</taxon>
        <taxon>Streptomycetaceae</taxon>
        <taxon>Streptomyces</taxon>
    </lineage>
</organism>
<dbReference type="Proteomes" id="UP000656881">
    <property type="component" value="Unassembled WGS sequence"/>
</dbReference>
<evidence type="ECO:0008006" key="4">
    <source>
        <dbReference type="Google" id="ProtNLM"/>
    </source>
</evidence>
<feature type="transmembrane region" description="Helical" evidence="1">
    <location>
        <begin position="64"/>
        <end position="81"/>
    </location>
</feature>
<dbReference type="EMBL" id="BMNG01000016">
    <property type="protein sequence ID" value="GGO55022.1"/>
    <property type="molecule type" value="Genomic_DNA"/>
</dbReference>
<comment type="caution">
    <text evidence="2">The sequence shown here is derived from an EMBL/GenBank/DDBJ whole genome shotgun (WGS) entry which is preliminary data.</text>
</comment>
<evidence type="ECO:0000313" key="2">
    <source>
        <dbReference type="EMBL" id="GGO55022.1"/>
    </source>
</evidence>
<evidence type="ECO:0000256" key="1">
    <source>
        <dbReference type="SAM" id="Phobius"/>
    </source>
</evidence>
<protein>
    <recommendedName>
        <fullName evidence="4">DoxX family membrane protein</fullName>
    </recommendedName>
</protein>
<feature type="transmembrane region" description="Helical" evidence="1">
    <location>
        <begin position="6"/>
        <end position="27"/>
    </location>
</feature>
<keyword evidence="3" id="KW-1185">Reference proteome</keyword>
<evidence type="ECO:0000313" key="3">
    <source>
        <dbReference type="Proteomes" id="UP000656881"/>
    </source>
</evidence>
<keyword evidence="1" id="KW-0472">Membrane</keyword>
<dbReference type="RefSeq" id="WP_189176744.1">
    <property type="nucleotide sequence ID" value="NZ_BMNG01000016.1"/>
</dbReference>
<sequence>MSTPASLTLGPFLATTALAHFVFPAYFRSLIPAWLPHPAIFVTGSALAELGTAALLFAPGTRAAGGWAAAGLLTAFLVPHVDAARHARARSGVLHGPWGVAARLAVNAGYIAWATAVAITA</sequence>
<gene>
    <name evidence="2" type="ORF">GCM10012286_66180</name>
</gene>
<proteinExistence type="predicted"/>